<dbReference type="PROSITE" id="PS50093">
    <property type="entry name" value="PKD"/>
    <property type="match status" value="3"/>
</dbReference>
<evidence type="ECO:0000256" key="5">
    <source>
        <dbReference type="ARBA" id="ARBA00023069"/>
    </source>
</evidence>
<dbReference type="Gene3D" id="2.60.40.10">
    <property type="entry name" value="Immunoglobulins"/>
    <property type="match status" value="16"/>
</dbReference>
<evidence type="ECO:0000313" key="9">
    <source>
        <dbReference type="EMBL" id="XBH04457.1"/>
    </source>
</evidence>
<dbReference type="NCBIfam" id="NF012200">
    <property type="entry name" value="choice_anch_D"/>
    <property type="match status" value="3"/>
</dbReference>
<evidence type="ECO:0000256" key="4">
    <source>
        <dbReference type="ARBA" id="ARBA00022737"/>
    </source>
</evidence>
<evidence type="ECO:0000256" key="1">
    <source>
        <dbReference type="ARBA" id="ARBA00004138"/>
    </source>
</evidence>
<dbReference type="PANTHER" id="PTHR13817:SF166">
    <property type="entry name" value="NEURONAL IGCAM-RELATED"/>
    <property type="match status" value="1"/>
</dbReference>
<sequence length="2843" mass="300070">MPGTNRATNAPYTVSAGVTALGTVAVNQQLAPTGFTASDASWRELGIYTVTGDSLSVLMTDLADGYVIADAIYVERLQGPRVQTLAGLDHISDEIGVVDYGVATVGQPVEKVFTVRNMGTADLHLSGAIEVPTGYTLVADFGTRTLTPGAATNFTIRYDAAAGVASGRVAFDTDDPLHGRFGFTVAGVATRGRIVDNGDGGFTTSSGWTPTVSPGESFRGDGLFRAAGTGSATATWTFGSLSPGRYRIATTWLAGTNRATNTPYAIFEGSTSLGTSFVNQQLAPVDFTDAGSMWHELGIYTVSGNSLSVRVSDFANGYVVADAVFIERVQGPQVEVLNATVAIPDETGSFDFGTTWSGQPIEKTFTVRNTGTTDLHLTGAIELPTGYSLVTDFGSRTLMPGTSTNFTIRYDAVAGISSGQVAFDTDDSLLGRFSFAVTGSWRAWVVDNGDAGFATSGVWSTSPNTGFRGTSLFQAKNASGDATATWTFGDLAPGLYRLATTWASGSNRATNAPFKIHEGSTLLATVLVNQRESPNDFTELGAAWKALGYYSVTGNSLSVQLTNAANDYVYADAVAIERVQGPQIAVHVGSVELPDETGTIDFGLVAVGQTVLKTLTVRNLGTTDLHLNGLIELPPGFSLVTDFGTRTVPPGSSTNFSIRYDAAAGAASGQVRFATDDTRLDQFVFTVAGAATRGQIVDNGDAGFAVSGNWTAFAEGFLGDSLYQVSGVGMPTVTATWSFDNLAPGQYLLATTYHAAAHLASNALYTIRVGQTDSVSVVVNQQQVPSDFTDAGSSWRKLGYYTVTGGNIAVDLVSRVNYAVSADAVYLIRVEDGPTILSATATSHDRIQLTWTDTFTNELGFKVERSADGMTGWTLVTTTGPGATSYVDTGLLENARYWYRVSATNAEKDSAPSVKVGELTPLEAPGNLVATFVSPTRIDLEWSSDFSYSTGYYQIEQSLDGQSNWVQLGSAAGNARSFVVNGALVGATIYHFRIRSLAYYSSSKSLYSNFDPLTTPAFPSPPMGASLTATTEGTITFGWADSAGEAEYRIERSPDGSNGWTQVGRAQANATTFTDGGLSENTSYVYRVFATNAAGDYSVPSNLVNARTLLATPTSLNPVVFSGSRIDLTWINNSSVESYYEIEQSPNGINGWWLVKSAPVNSTSVSVSGFLAGLTNYYFRVRARSPLGNDSAYSAPKSVMTPAFPTVPVGLTATALVEGTINLAWADSAGEAEYRIERSLNGTSGWTQVGTTGAGVVAFIDSSLSEYTRFYYRVIACNTAGVYYTPSATVNATTLLTSPNNVTPTVVSGSQINLNWTRQSTVVSSYFIEQSPDGTTDWKQIGETVANVTSYSASGPFIPSTTYYFRVRAFIKDFTSTYYSTYSAVIPALTFAYPLSPTAARAVGSSDSKITLTWDDVANETSYRVQRQDSDIWTTVGTLDANETTFLDTGLHEATQYNYRILASNAAGDAAPSAAQAVTLPSAPTNLVASAVSGTKIDLSWLTHSTVTTYFIEQSTNNGATWQPLRTLYGAGSNQYTATGPFNGSSAYSFRVRALGVGYSTYATKTVVTPAFAAVPSDVRATVASYSTITVSWDDAADESSYRVERRVGTGSWALLGTTLAGVTSFTDTGLSVGYRYDYRVIASNTEGDSSYSDSATVTILTPAAKDDSYAVGHDQALTIGAAIGVLTNDVDAYGYPMSAAIITQAGHGTVTLNPDGSFSYMPASGFFGTDSFNYRTNNGQVLSNNAKVTINVSSLSDGVGMSIQRAAGTTHEGTVATFSELATNVPTNSYSAKIDWGDGSPRTIGTVTINAGLVTVSGSHIYARAGTYTVTVPLIGASGSSATATTTAVIASAPIVTVPGSTFSVSPEADYRGVLGQFSVANAFGQASDFTAMINWGDGSPATVGGIFGSSGHYQVSGNHRYGSSASYTVTVTIQDNIGTTATLVATAKVINPIPSASGLALTAPANGPVSATVASFTLAPSASTVGYSAMIDWGDGCVTAGTISSTDVLGFYSVNGTHAYLTSNPTAILVTISDSQGHSVEAESRIQFTSSGGTRTGTGTGGVTYSMVNIASSAGLAFHGRVASFTDPNPAHAAESFSSTIDWGDGTTSVGTVVDNDSGGFDVIGSHTYSSANPRRTSSDGIQTLADTGDSLDGDDSNGVTVGVTSPSGAGFTASSVANTGDVPIALNVKSLIDTFKSPYPSDLPFQGVVATFSSANVEYTASDFTAKINWGDGTAEQAGKVSGNFTQGYKIETRHTFESYGTFDVAISILSPDGARTVESRQIEVVPPPPNLSGQIITSQDNWSPTVNVEWTGTVATIDKSGVFAGNPQSPNDYRVTIEWGDGSTSSGEIVPHSYITSQLNVQGSHTYREVGSYRVIVTLTDAAGHSVSAQSMAFVSGLTWQREQEPQAGVDFNEVDGYYTAAIRNVPFHQTRWFRYYDQYNDEFYKQIFNPIQWESVMATIDWGDGTKEDFPTADVLSILRYPEGAFFNYGSGFSHIFTEKGSFNVSLKVFDADGHSVTLNQSIVVSDPTLSLRVENAKLYENESSAIWTGGVIASFTQSNPMLMSSDFSAVIDWGDGTVGTGKVIGGTKDYEVVAAHTYSRSGAYFVRVIVASRDSGSSEATGRMLVLPTAPAEELATHPVRGEAQVGEVFSGPVATFTSMDGSSSANDFTVEIYWGNGYVSEGQVAEFNGVFTVTGDHTYIYTGDVQVIVNITKPDGKTIVVFSSIRVHYPPIEGTTATVQAPYGMIADNTPLVSLTGLRLYSANYYYNIDWGDGTYTPFNSRLVSIYGDSVIRGGHTTIRTAPTRLLCPSGLEIMSSVKHTLAALPHSPRSNFRCK</sequence>
<dbReference type="Pfam" id="PF00041">
    <property type="entry name" value="fn3"/>
    <property type="match status" value="2"/>
</dbReference>
<proteinExistence type="predicted"/>
<feature type="domain" description="Fibronectin type-III" evidence="8">
    <location>
        <begin position="1112"/>
        <end position="1204"/>
    </location>
</feature>
<dbReference type="GO" id="GO:0005737">
    <property type="term" value="C:cytoplasm"/>
    <property type="evidence" value="ECO:0007669"/>
    <property type="project" value="UniProtKB-SubCell"/>
</dbReference>
<dbReference type="SUPFAM" id="SSF49299">
    <property type="entry name" value="PKD domain"/>
    <property type="match status" value="2"/>
</dbReference>
<feature type="domain" description="PKD" evidence="7">
    <location>
        <begin position="2328"/>
        <end position="2399"/>
    </location>
</feature>
<keyword evidence="4" id="KW-0677">Repeat</keyword>
<dbReference type="InterPro" id="IPR053879">
    <property type="entry name" value="HYDIN_VesB_CFA65-like_Ig"/>
</dbReference>
<feature type="domain" description="Fibronectin type-III" evidence="8">
    <location>
        <begin position="1298"/>
        <end position="1393"/>
    </location>
</feature>
<feature type="domain" description="Fibronectin type-III" evidence="8">
    <location>
        <begin position="1207"/>
        <end position="1297"/>
    </location>
</feature>
<accession>A0AAU7CHN9</accession>
<evidence type="ECO:0000259" key="7">
    <source>
        <dbReference type="PROSITE" id="PS50093"/>
    </source>
</evidence>
<dbReference type="RefSeq" id="WP_406701299.1">
    <property type="nucleotide sequence ID" value="NZ_CP155447.1"/>
</dbReference>
<keyword evidence="6" id="KW-0966">Cell projection</keyword>
<dbReference type="EMBL" id="CP155447">
    <property type="protein sequence ID" value="XBH04457.1"/>
    <property type="molecule type" value="Genomic_DNA"/>
</dbReference>
<dbReference type="Pfam" id="PF22544">
    <property type="entry name" value="HYDIN_VesB_CFA65-like_Ig"/>
    <property type="match status" value="1"/>
</dbReference>
<dbReference type="Pfam" id="PF25275">
    <property type="entry name" value="Golvesin_C"/>
    <property type="match status" value="3"/>
</dbReference>
<evidence type="ECO:0000256" key="3">
    <source>
        <dbReference type="ARBA" id="ARBA00022490"/>
    </source>
</evidence>
<evidence type="ECO:0000256" key="6">
    <source>
        <dbReference type="ARBA" id="ARBA00023273"/>
    </source>
</evidence>
<dbReference type="InterPro" id="IPR035986">
    <property type="entry name" value="PKD_dom_sf"/>
</dbReference>
<evidence type="ECO:0000259" key="8">
    <source>
        <dbReference type="PROSITE" id="PS50853"/>
    </source>
</evidence>
<protein>
    <submittedName>
        <fullName evidence="9">Choice-of-anchor D domain-containing protein</fullName>
    </submittedName>
</protein>
<dbReference type="SMART" id="SM00060">
    <property type="entry name" value="FN3"/>
    <property type="match status" value="9"/>
</dbReference>
<dbReference type="InterPro" id="IPR036116">
    <property type="entry name" value="FN3_sf"/>
</dbReference>
<feature type="domain" description="PKD" evidence="7">
    <location>
        <begin position="1896"/>
        <end position="1951"/>
    </location>
</feature>
<dbReference type="InterPro" id="IPR022409">
    <property type="entry name" value="PKD/Chitinase_dom"/>
</dbReference>
<keyword evidence="5" id="KW-0969">Cilium</keyword>
<dbReference type="InterPro" id="IPR000601">
    <property type="entry name" value="PKD_dom"/>
</dbReference>
<feature type="domain" description="Fibronectin type-III" evidence="8">
    <location>
        <begin position="1021"/>
        <end position="1111"/>
    </location>
</feature>
<feature type="domain" description="Fibronectin type-III" evidence="8">
    <location>
        <begin position="833"/>
        <end position="924"/>
    </location>
</feature>
<keyword evidence="3" id="KW-0963">Cytoplasm</keyword>
<organism evidence="9">
    <name type="scientific">Singulisphaera sp. Ch08</name>
    <dbReference type="NCBI Taxonomy" id="3120278"/>
    <lineage>
        <taxon>Bacteria</taxon>
        <taxon>Pseudomonadati</taxon>
        <taxon>Planctomycetota</taxon>
        <taxon>Planctomycetia</taxon>
        <taxon>Isosphaerales</taxon>
        <taxon>Isosphaeraceae</taxon>
        <taxon>Singulisphaera</taxon>
    </lineage>
</organism>
<dbReference type="InterPro" id="IPR013783">
    <property type="entry name" value="Ig-like_fold"/>
</dbReference>
<dbReference type="InterPro" id="IPR033803">
    <property type="entry name" value="CBD-like_Golvesin-Xly"/>
</dbReference>
<reference evidence="9" key="1">
    <citation type="submission" date="2024-05" db="EMBL/GenBank/DDBJ databases">
        <title>Planctomycetes of the genus Singulisphaera possess chitinolytic capabilities.</title>
        <authorList>
            <person name="Ivanova A."/>
        </authorList>
    </citation>
    <scope>NUCLEOTIDE SEQUENCE</scope>
    <source>
        <strain evidence="9">Ch08T</strain>
    </source>
</reference>
<dbReference type="InterPro" id="IPR050964">
    <property type="entry name" value="Striated_Muscle_Regulatory"/>
</dbReference>
<dbReference type="SUPFAM" id="SSF49265">
    <property type="entry name" value="Fibronectin type III"/>
    <property type="match status" value="5"/>
</dbReference>
<feature type="domain" description="Fibronectin type-III" evidence="8">
    <location>
        <begin position="1575"/>
        <end position="1665"/>
    </location>
</feature>
<dbReference type="PANTHER" id="PTHR13817">
    <property type="entry name" value="TITIN"/>
    <property type="match status" value="1"/>
</dbReference>
<comment type="subcellular location">
    <subcellularLocation>
        <location evidence="1">Cell projection</location>
        <location evidence="1">Cilium</location>
    </subcellularLocation>
    <subcellularLocation>
        <location evidence="2">Cytoplasm</location>
    </subcellularLocation>
</comment>
<dbReference type="InterPro" id="IPR003961">
    <property type="entry name" value="FN3_dom"/>
</dbReference>
<gene>
    <name evidence="9" type="ORF">V5E97_00140</name>
</gene>
<feature type="domain" description="Fibronectin type-III" evidence="8">
    <location>
        <begin position="1396"/>
        <end position="1483"/>
    </location>
</feature>
<dbReference type="CDD" id="cd00063">
    <property type="entry name" value="FN3"/>
    <property type="match status" value="9"/>
</dbReference>
<feature type="domain" description="PKD" evidence="7">
    <location>
        <begin position="1778"/>
        <end position="1851"/>
    </location>
</feature>
<name>A0AAU7CHN9_9BACT</name>
<dbReference type="Gene3D" id="2.60.40.2810">
    <property type="match status" value="1"/>
</dbReference>
<dbReference type="Pfam" id="PF17963">
    <property type="entry name" value="Big_9"/>
    <property type="match status" value="1"/>
</dbReference>
<dbReference type="PROSITE" id="PS50853">
    <property type="entry name" value="FN3"/>
    <property type="match status" value="7"/>
</dbReference>
<evidence type="ECO:0000256" key="2">
    <source>
        <dbReference type="ARBA" id="ARBA00004496"/>
    </source>
</evidence>
<dbReference type="SMART" id="SM00089">
    <property type="entry name" value="PKD"/>
    <property type="match status" value="6"/>
</dbReference>